<comment type="caution">
    <text evidence="2">The sequence shown here is derived from an EMBL/GenBank/DDBJ whole genome shotgun (WGS) entry which is preliminary data.</text>
</comment>
<dbReference type="RefSeq" id="WP_205305691.1">
    <property type="nucleotide sequence ID" value="NZ_BAAAVF010000015.1"/>
</dbReference>
<organism evidence="2 3">
    <name type="scientific">Oerskovia jenensis</name>
    <dbReference type="NCBI Taxonomy" id="162169"/>
    <lineage>
        <taxon>Bacteria</taxon>
        <taxon>Bacillati</taxon>
        <taxon>Actinomycetota</taxon>
        <taxon>Actinomycetes</taxon>
        <taxon>Micrococcales</taxon>
        <taxon>Cellulomonadaceae</taxon>
        <taxon>Oerskovia</taxon>
    </lineage>
</organism>
<protein>
    <submittedName>
        <fullName evidence="2">Imidazolonepropionase-like amidohydrolase</fullName>
    </submittedName>
</protein>
<keyword evidence="3" id="KW-1185">Reference proteome</keyword>
<dbReference type="EMBL" id="JAFBBO010000001">
    <property type="protein sequence ID" value="MBM7477397.1"/>
    <property type="molecule type" value="Genomic_DNA"/>
</dbReference>
<gene>
    <name evidence="2" type="ORF">JOD49_000317</name>
</gene>
<feature type="region of interest" description="Disordered" evidence="1">
    <location>
        <begin position="351"/>
        <end position="395"/>
    </location>
</feature>
<sequence length="395" mass="40689">MNGAPGRPAVTFTVDARWERGTGWTGPTAVVATPDGFRSRVGTDPAPTRHLAGVLLPGFRDAHVHLSLVDASALFRGGLAAVDDLGGDPAVVSALAARSARGARSARSGPADTSPLPEVRFAGAFLTARGGYPSDRSWAPPGSVVEVAGPEQAAAAVDRQVEAGASFVKVALHTGAGPVPDDATLRALVGRAHDRDRPVVAHTEGVGQAERALMAGVDRLAHCPFSERLPDRLVTVAARTQSWVSTLDIHGWGTPTDQHAVALDNLTRFVAARGTVVYGTDQGNGPLPCGVDERELVALQSAGLATGGLLLALTSAPTPVACTFLPGPRPAPGAPPEEVAAWLARATVLRPRDLLGPEPPARDGPTADPPSADASGRAVTTHDLSLDDPTREHHP</sequence>
<dbReference type="SUPFAM" id="SSF51556">
    <property type="entry name" value="Metallo-dependent hydrolases"/>
    <property type="match status" value="1"/>
</dbReference>
<accession>A0ABS2LAN2</accession>
<evidence type="ECO:0000256" key="1">
    <source>
        <dbReference type="SAM" id="MobiDB-lite"/>
    </source>
</evidence>
<proteinExistence type="predicted"/>
<name>A0ABS2LAN2_9CELL</name>
<reference evidence="2 3" key="1">
    <citation type="submission" date="2021-01" db="EMBL/GenBank/DDBJ databases">
        <title>Sequencing the genomes of 1000 actinobacteria strains.</title>
        <authorList>
            <person name="Klenk H.-P."/>
        </authorList>
    </citation>
    <scope>NUCLEOTIDE SEQUENCE [LARGE SCALE GENOMIC DNA]</scope>
    <source>
        <strain evidence="2 3">DSM 46000</strain>
    </source>
</reference>
<dbReference type="InterPro" id="IPR032466">
    <property type="entry name" value="Metal_Hydrolase"/>
</dbReference>
<evidence type="ECO:0000313" key="3">
    <source>
        <dbReference type="Proteomes" id="UP000698059"/>
    </source>
</evidence>
<dbReference type="PANTHER" id="PTHR43135">
    <property type="entry name" value="ALPHA-D-RIBOSE 1-METHYLPHOSPHONATE 5-TRIPHOSPHATE DIPHOSPHATASE"/>
    <property type="match status" value="1"/>
</dbReference>
<evidence type="ECO:0000313" key="2">
    <source>
        <dbReference type="EMBL" id="MBM7477397.1"/>
    </source>
</evidence>
<dbReference type="PANTHER" id="PTHR43135:SF3">
    <property type="entry name" value="ALPHA-D-RIBOSE 1-METHYLPHOSPHONATE 5-TRIPHOSPHATE DIPHOSPHATASE"/>
    <property type="match status" value="1"/>
</dbReference>
<dbReference type="Gene3D" id="3.20.20.140">
    <property type="entry name" value="Metal-dependent hydrolases"/>
    <property type="match status" value="1"/>
</dbReference>
<dbReference type="InterPro" id="IPR051781">
    <property type="entry name" value="Metallo-dep_Hydrolase"/>
</dbReference>
<dbReference type="Proteomes" id="UP000698059">
    <property type="component" value="Unassembled WGS sequence"/>
</dbReference>
<feature type="compositionally biased region" description="Basic and acidic residues" evidence="1">
    <location>
        <begin position="384"/>
        <end position="395"/>
    </location>
</feature>